<comment type="similarity">
    <text evidence="1 9">Belongs to the guanylate kinase family.</text>
</comment>
<evidence type="ECO:0000313" key="11">
    <source>
        <dbReference type="EMBL" id="MDX8337188.1"/>
    </source>
</evidence>
<dbReference type="NCBIfam" id="TIGR03263">
    <property type="entry name" value="guanyl_kin"/>
    <property type="match status" value="1"/>
</dbReference>
<dbReference type="EMBL" id="JAVIKH010000023">
    <property type="protein sequence ID" value="MDX8337188.1"/>
    <property type="molecule type" value="Genomic_DNA"/>
</dbReference>
<keyword evidence="9" id="KW-0963">Cytoplasm</keyword>
<evidence type="ECO:0000259" key="10">
    <source>
        <dbReference type="PROSITE" id="PS50052"/>
    </source>
</evidence>
<dbReference type="PANTHER" id="PTHR23117">
    <property type="entry name" value="GUANYLATE KINASE-RELATED"/>
    <property type="match status" value="1"/>
</dbReference>
<proteinExistence type="inferred from homology"/>
<comment type="caution">
    <text evidence="11">The sequence shown here is derived from an EMBL/GenBank/DDBJ whole genome shotgun (WGS) entry which is preliminary data.</text>
</comment>
<dbReference type="SMART" id="SM00072">
    <property type="entry name" value="GuKc"/>
    <property type="match status" value="1"/>
</dbReference>
<dbReference type="PROSITE" id="PS00856">
    <property type="entry name" value="GUANYLATE_KINASE_1"/>
    <property type="match status" value="1"/>
</dbReference>
<dbReference type="InterPro" id="IPR027417">
    <property type="entry name" value="P-loop_NTPase"/>
</dbReference>
<gene>
    <name evidence="9 11" type="primary">gmk</name>
    <name evidence="11" type="ORF">RFV38_11910</name>
</gene>
<dbReference type="PANTHER" id="PTHR23117:SF13">
    <property type="entry name" value="GUANYLATE KINASE"/>
    <property type="match status" value="1"/>
</dbReference>
<dbReference type="Gene3D" id="3.40.50.300">
    <property type="entry name" value="P-loop containing nucleotide triphosphate hydrolases"/>
    <property type="match status" value="1"/>
</dbReference>
<dbReference type="SUPFAM" id="SSF52540">
    <property type="entry name" value="P-loop containing nucleoside triphosphate hydrolases"/>
    <property type="match status" value="1"/>
</dbReference>
<protein>
    <recommendedName>
        <fullName evidence="3 9">Guanylate kinase</fullName>
        <ecNumber evidence="2 9">2.7.4.8</ecNumber>
    </recommendedName>
    <alternativeName>
        <fullName evidence="8 9">GMP kinase</fullName>
    </alternativeName>
</protein>
<comment type="catalytic activity">
    <reaction evidence="9">
        <text>GMP + ATP = GDP + ADP</text>
        <dbReference type="Rhea" id="RHEA:20780"/>
        <dbReference type="ChEBI" id="CHEBI:30616"/>
        <dbReference type="ChEBI" id="CHEBI:58115"/>
        <dbReference type="ChEBI" id="CHEBI:58189"/>
        <dbReference type="ChEBI" id="CHEBI:456216"/>
        <dbReference type="EC" id="2.7.4.8"/>
    </reaction>
</comment>
<keyword evidence="12" id="KW-1185">Reference proteome</keyword>
<evidence type="ECO:0000313" key="12">
    <source>
        <dbReference type="Proteomes" id="UP001279681"/>
    </source>
</evidence>
<dbReference type="Proteomes" id="UP001279681">
    <property type="component" value="Unassembled WGS sequence"/>
</dbReference>
<evidence type="ECO:0000256" key="4">
    <source>
        <dbReference type="ARBA" id="ARBA00022679"/>
    </source>
</evidence>
<dbReference type="InterPro" id="IPR008144">
    <property type="entry name" value="Guanylate_kin-like_dom"/>
</dbReference>
<evidence type="ECO:0000256" key="5">
    <source>
        <dbReference type="ARBA" id="ARBA00022741"/>
    </source>
</evidence>
<reference evidence="12" key="1">
    <citation type="submission" date="2023-07" db="EMBL/GenBank/DDBJ databases">
        <authorList>
            <person name="Colorado M.A."/>
            <person name="Villamil L.M."/>
            <person name="Melo J.F."/>
            <person name="Rodriguez J.A."/>
            <person name="Ruiz R.Y."/>
        </authorList>
    </citation>
    <scope>NUCLEOTIDE SEQUENCE [LARGE SCALE GENOMIC DNA]</scope>
    <source>
        <strain evidence="12">C33</strain>
    </source>
</reference>
<dbReference type="EC" id="2.7.4.8" evidence="2 9"/>
<dbReference type="InterPro" id="IPR020590">
    <property type="entry name" value="Guanylate_kinase_CS"/>
</dbReference>
<comment type="subcellular location">
    <subcellularLocation>
        <location evidence="9">Cytoplasm</location>
    </subcellularLocation>
</comment>
<dbReference type="InterPro" id="IPR017665">
    <property type="entry name" value="Guanylate_kinase"/>
</dbReference>
<dbReference type="CDD" id="cd00071">
    <property type="entry name" value="GMPK"/>
    <property type="match status" value="1"/>
</dbReference>
<dbReference type="RefSeq" id="WP_320314542.1">
    <property type="nucleotide sequence ID" value="NZ_JAVIKH010000023.1"/>
</dbReference>
<keyword evidence="7 9" id="KW-0067">ATP-binding</keyword>
<keyword evidence="5 9" id="KW-0547">Nucleotide-binding</keyword>
<evidence type="ECO:0000256" key="8">
    <source>
        <dbReference type="ARBA" id="ARBA00030128"/>
    </source>
</evidence>
<organism evidence="11 12">
    <name type="scientific">Candidatus Cetobacterium colombiensis</name>
    <dbReference type="NCBI Taxonomy" id="3073100"/>
    <lineage>
        <taxon>Bacteria</taxon>
        <taxon>Fusobacteriati</taxon>
        <taxon>Fusobacteriota</taxon>
        <taxon>Fusobacteriia</taxon>
        <taxon>Fusobacteriales</taxon>
        <taxon>Fusobacteriaceae</taxon>
        <taxon>Cetobacterium</taxon>
    </lineage>
</organism>
<evidence type="ECO:0000256" key="7">
    <source>
        <dbReference type="ARBA" id="ARBA00022840"/>
    </source>
</evidence>
<keyword evidence="4 9" id="KW-0808">Transferase</keyword>
<evidence type="ECO:0000256" key="9">
    <source>
        <dbReference type="HAMAP-Rule" id="MF_00328"/>
    </source>
</evidence>
<name>A0ABU4WCB7_9FUSO</name>
<dbReference type="PROSITE" id="PS50052">
    <property type="entry name" value="GUANYLATE_KINASE_2"/>
    <property type="match status" value="1"/>
</dbReference>
<evidence type="ECO:0000256" key="3">
    <source>
        <dbReference type="ARBA" id="ARBA00016296"/>
    </source>
</evidence>
<accession>A0ABU4WCB7</accession>
<feature type="domain" description="Guanylate kinase-like" evidence="10">
    <location>
        <begin position="4"/>
        <end position="181"/>
    </location>
</feature>
<comment type="function">
    <text evidence="9">Essential for recycling GMP and indirectly, cGMP.</text>
</comment>
<feature type="binding site" evidence="9">
    <location>
        <begin position="11"/>
        <end position="18"/>
    </location>
    <ligand>
        <name>ATP</name>
        <dbReference type="ChEBI" id="CHEBI:30616"/>
    </ligand>
</feature>
<dbReference type="GO" id="GO:0004385">
    <property type="term" value="F:GMP kinase activity"/>
    <property type="evidence" value="ECO:0007669"/>
    <property type="project" value="UniProtKB-EC"/>
</dbReference>
<dbReference type="Pfam" id="PF00625">
    <property type="entry name" value="Guanylate_kin"/>
    <property type="match status" value="1"/>
</dbReference>
<evidence type="ECO:0000256" key="6">
    <source>
        <dbReference type="ARBA" id="ARBA00022777"/>
    </source>
</evidence>
<dbReference type="HAMAP" id="MF_00328">
    <property type="entry name" value="Guanylate_kinase"/>
    <property type="match status" value="1"/>
</dbReference>
<dbReference type="Gene3D" id="3.30.63.10">
    <property type="entry name" value="Guanylate Kinase phosphate binding domain"/>
    <property type="match status" value="1"/>
</dbReference>
<evidence type="ECO:0000256" key="1">
    <source>
        <dbReference type="ARBA" id="ARBA00005790"/>
    </source>
</evidence>
<keyword evidence="6 9" id="KW-0418">Kinase</keyword>
<dbReference type="InterPro" id="IPR008145">
    <property type="entry name" value="GK/Ca_channel_bsu"/>
</dbReference>
<evidence type="ECO:0000256" key="2">
    <source>
        <dbReference type="ARBA" id="ARBA00012961"/>
    </source>
</evidence>
<sequence>MKKGELFIVSGPSGAGKSTICRIVRKQLGINLATSATTRAPREGELHGRDYYFLTVDEFKDRIEKNEFLEYATVHTNYYGTLKSEVESRLAAGENVILEIDVQGGLQVKAVYPDAHLVFFKTPTMEDLERRLRGRKTDSEETIQLRLKNSIKELEYEKDYDITIINYTVEKSCDELVKIINSKN</sequence>